<evidence type="ECO:0000256" key="1">
    <source>
        <dbReference type="SAM" id="SignalP"/>
    </source>
</evidence>
<dbReference type="RefSeq" id="WP_139575290.1">
    <property type="nucleotide sequence ID" value="NZ_VDMA02000007.1"/>
</dbReference>
<protein>
    <recommendedName>
        <fullName evidence="2">Ricin B lectin domain-containing protein</fullName>
    </recommendedName>
</protein>
<gene>
    <name evidence="3" type="ORF">FH610_016305</name>
</gene>
<dbReference type="SUPFAM" id="SSF50370">
    <property type="entry name" value="Ricin B-like lectins"/>
    <property type="match status" value="1"/>
</dbReference>
<keyword evidence="4" id="KW-1185">Reference proteome</keyword>
<organism evidence="3 4">
    <name type="scientific">Microbispora catharanthi</name>
    <dbReference type="NCBI Taxonomy" id="1712871"/>
    <lineage>
        <taxon>Bacteria</taxon>
        <taxon>Bacillati</taxon>
        <taxon>Actinomycetota</taxon>
        <taxon>Actinomycetes</taxon>
        <taxon>Streptosporangiales</taxon>
        <taxon>Streptosporangiaceae</taxon>
        <taxon>Microbispora</taxon>
    </lineage>
</organism>
<dbReference type="EMBL" id="VDMA02000007">
    <property type="protein sequence ID" value="KAB8184640.1"/>
    <property type="molecule type" value="Genomic_DNA"/>
</dbReference>
<dbReference type="InterPro" id="IPR035992">
    <property type="entry name" value="Ricin_B-like_lectins"/>
</dbReference>
<dbReference type="AlphaFoldDB" id="A0A5N6BWH0"/>
<comment type="caution">
    <text evidence="3">The sequence shown here is derived from an EMBL/GenBank/DDBJ whole genome shotgun (WGS) entry which is preliminary data.</text>
</comment>
<reference evidence="3 4" key="1">
    <citation type="submission" date="2019-10" db="EMBL/GenBank/DDBJ databases">
        <title>Nonomuraea sp. nov., isolated from Phyllanthus amarus.</title>
        <authorList>
            <person name="Klykleung N."/>
            <person name="Tanasupawat S."/>
        </authorList>
    </citation>
    <scope>NUCLEOTIDE SEQUENCE [LARGE SCALE GENOMIC DNA]</scope>
    <source>
        <strain evidence="3 4">CR1-09</strain>
    </source>
</reference>
<dbReference type="Gene3D" id="2.80.10.50">
    <property type="match status" value="3"/>
</dbReference>
<dbReference type="Pfam" id="PF00652">
    <property type="entry name" value="Ricin_B_lectin"/>
    <property type="match status" value="1"/>
</dbReference>
<dbReference type="PROSITE" id="PS50231">
    <property type="entry name" value="RICIN_B_LECTIN"/>
    <property type="match status" value="1"/>
</dbReference>
<sequence length="161" mass="17077">MRTAKWLAAVAAGMTLTVTAAPAQAALAPGQVASWATGKCMAIGNSSTANGAAVIQWDCLTSSPGQFWHLRVGRIHSYTVEVVNDHSGLCLAVANGSTDNGAKLIQWTCNGHESQQWERRDETFFNSGSGKCAALPNSTSANGAQLIQWTCNDSYGQMWDL</sequence>
<keyword evidence="1" id="KW-0732">Signal</keyword>
<evidence type="ECO:0000259" key="2">
    <source>
        <dbReference type="SMART" id="SM00458"/>
    </source>
</evidence>
<dbReference type="Proteomes" id="UP000313066">
    <property type="component" value="Unassembled WGS sequence"/>
</dbReference>
<proteinExistence type="predicted"/>
<feature type="domain" description="Ricin B lectin" evidence="2">
    <location>
        <begin position="29"/>
        <end position="161"/>
    </location>
</feature>
<accession>A0A5N6BWH0</accession>
<evidence type="ECO:0000313" key="4">
    <source>
        <dbReference type="Proteomes" id="UP000313066"/>
    </source>
</evidence>
<dbReference type="SMART" id="SM00458">
    <property type="entry name" value="RICIN"/>
    <property type="match status" value="1"/>
</dbReference>
<name>A0A5N6BWH0_9ACTN</name>
<feature type="signal peptide" evidence="1">
    <location>
        <begin position="1"/>
        <end position="20"/>
    </location>
</feature>
<dbReference type="InterPro" id="IPR000772">
    <property type="entry name" value="Ricin_B_lectin"/>
</dbReference>
<evidence type="ECO:0000313" key="3">
    <source>
        <dbReference type="EMBL" id="KAB8184640.1"/>
    </source>
</evidence>
<dbReference type="CDD" id="cd00161">
    <property type="entry name" value="beta-trefoil_Ricin-like"/>
    <property type="match status" value="1"/>
</dbReference>
<feature type="chain" id="PRO_5039193633" description="Ricin B lectin domain-containing protein" evidence="1">
    <location>
        <begin position="21"/>
        <end position="161"/>
    </location>
</feature>